<organism evidence="2 3">
    <name type="scientific">Nitrospira lenta</name>
    <dbReference type="NCBI Taxonomy" id="1436998"/>
    <lineage>
        <taxon>Bacteria</taxon>
        <taxon>Pseudomonadati</taxon>
        <taxon>Nitrospirota</taxon>
        <taxon>Nitrospiria</taxon>
        <taxon>Nitrospirales</taxon>
        <taxon>Nitrospiraceae</taxon>
        <taxon>Nitrospira</taxon>
    </lineage>
</organism>
<dbReference type="InParanoid" id="A0A330L6Q4"/>
<dbReference type="SUPFAM" id="SSF109604">
    <property type="entry name" value="HD-domain/PDEase-like"/>
    <property type="match status" value="1"/>
</dbReference>
<dbReference type="GO" id="GO:0016787">
    <property type="term" value="F:hydrolase activity"/>
    <property type="evidence" value="ECO:0007669"/>
    <property type="project" value="UniProtKB-KW"/>
</dbReference>
<protein>
    <submittedName>
        <fullName evidence="2">Putative Metal dependent phosphohydrolase</fullName>
    </submittedName>
</protein>
<dbReference type="Gene3D" id="1.10.3210.10">
    <property type="entry name" value="Hypothetical protein af1432"/>
    <property type="match status" value="1"/>
</dbReference>
<dbReference type="PANTHER" id="PTHR43155">
    <property type="entry name" value="CYCLIC DI-GMP PHOSPHODIESTERASE PA4108-RELATED"/>
    <property type="match status" value="1"/>
</dbReference>
<dbReference type="Pfam" id="PF13487">
    <property type="entry name" value="HD_5"/>
    <property type="match status" value="1"/>
</dbReference>
<proteinExistence type="predicted"/>
<reference evidence="3" key="1">
    <citation type="submission" date="2018-04" db="EMBL/GenBank/DDBJ databases">
        <authorList>
            <person name="Lucker S."/>
            <person name="Sakoula D."/>
        </authorList>
    </citation>
    <scope>NUCLEOTIDE SEQUENCE [LARGE SCALE GENOMIC DNA]</scope>
</reference>
<dbReference type="CDD" id="cd00077">
    <property type="entry name" value="HDc"/>
    <property type="match status" value="1"/>
</dbReference>
<dbReference type="Pfam" id="PF11871">
    <property type="entry name" value="DUF3391"/>
    <property type="match status" value="1"/>
</dbReference>
<sequence>MAHRTIQLSDLKVGMYLIGVDRSWLHTPFLRHKFQISTQSEIDTLRASGIARVTIDTERGLDLAVLEITPDNLAPVLERQPEAAGPSGATDAPLERTTVMLADNLALAKQRRAEWIGRLNHIFEGTRATGLVSYAEASQLVDEMIGFIFERQAACYAVMGLREQDPTLHEHGLTVCTLSVIIGQALAYPREALQHVGVAALLHDVGLVRLPKNILKRTKSMPPAQQALYDSHPAQGLLVLEKSGVRDVEVLTIIRHHHIDPARPVDTEGQSEQDRAYSALVGIVDQYDELLTGQTGGPPMSSNQAMTQLYQRYRNQPYLLDQVSYLIRAIGVFPLYSLVALKTGEVGIVGSITPGKAHLPILYLCRDAKGASCVPPQELDLAQEPEGGRSIHDIRDPQREGIDVESILRQVAA</sequence>
<evidence type="ECO:0000313" key="2">
    <source>
        <dbReference type="EMBL" id="SPP65384.1"/>
    </source>
</evidence>
<keyword evidence="3" id="KW-1185">Reference proteome</keyword>
<feature type="domain" description="DUF3391" evidence="1">
    <location>
        <begin position="4"/>
        <end position="136"/>
    </location>
</feature>
<dbReference type="EMBL" id="OUNR01000016">
    <property type="protein sequence ID" value="SPP65384.1"/>
    <property type="molecule type" value="Genomic_DNA"/>
</dbReference>
<dbReference type="Proteomes" id="UP000248168">
    <property type="component" value="Unassembled WGS sequence"/>
</dbReference>
<name>A0A330L6Q4_9BACT</name>
<dbReference type="InterPro" id="IPR003607">
    <property type="entry name" value="HD/PDEase_dom"/>
</dbReference>
<accession>A0A330L6Q4</accession>
<dbReference type="PANTHER" id="PTHR43155:SF2">
    <property type="entry name" value="CYCLIC DI-GMP PHOSPHODIESTERASE PA4108"/>
    <property type="match status" value="1"/>
</dbReference>
<dbReference type="AlphaFoldDB" id="A0A330L6Q4"/>
<dbReference type="InterPro" id="IPR021812">
    <property type="entry name" value="DUF3391"/>
</dbReference>
<evidence type="ECO:0000259" key="1">
    <source>
        <dbReference type="Pfam" id="PF11871"/>
    </source>
</evidence>
<dbReference type="RefSeq" id="WP_121989679.1">
    <property type="nucleotide sequence ID" value="NZ_OUNR01000016.1"/>
</dbReference>
<dbReference type="OrthoDB" id="9816273at2"/>
<evidence type="ECO:0000313" key="3">
    <source>
        <dbReference type="Proteomes" id="UP000248168"/>
    </source>
</evidence>
<gene>
    <name evidence="2" type="ORF">NITLEN_30298</name>
</gene>
<keyword evidence="2" id="KW-0378">Hydrolase</keyword>